<dbReference type="Gene3D" id="3.30.565.10">
    <property type="entry name" value="Histidine kinase-like ATPase, C-terminal domain"/>
    <property type="match status" value="1"/>
</dbReference>
<keyword evidence="6" id="KW-1185">Reference proteome</keyword>
<evidence type="ECO:0000256" key="1">
    <source>
        <dbReference type="ARBA" id="ARBA00000085"/>
    </source>
</evidence>
<evidence type="ECO:0000256" key="2">
    <source>
        <dbReference type="ARBA" id="ARBA00012438"/>
    </source>
</evidence>
<dbReference type="CDD" id="cd00082">
    <property type="entry name" value="HisKA"/>
    <property type="match status" value="1"/>
</dbReference>
<dbReference type="GO" id="GO:0000155">
    <property type="term" value="F:phosphorelay sensor kinase activity"/>
    <property type="evidence" value="ECO:0007669"/>
    <property type="project" value="InterPro"/>
</dbReference>
<dbReference type="RefSeq" id="WP_158760550.1">
    <property type="nucleotide sequence ID" value="NZ_CP046910.1"/>
</dbReference>
<dbReference type="InterPro" id="IPR036890">
    <property type="entry name" value="HATPase_C_sf"/>
</dbReference>
<dbReference type="AlphaFoldDB" id="A0A7Z2JB94"/>
<name>A0A7Z2JB94_9BURK</name>
<keyword evidence="5" id="KW-0808">Transferase</keyword>
<dbReference type="SUPFAM" id="SSF47384">
    <property type="entry name" value="Homodimeric domain of signal transducing histidine kinase"/>
    <property type="match status" value="1"/>
</dbReference>
<dbReference type="SMART" id="SM00388">
    <property type="entry name" value="HisKA"/>
    <property type="match status" value="1"/>
</dbReference>
<dbReference type="PANTHER" id="PTHR43547">
    <property type="entry name" value="TWO-COMPONENT HISTIDINE KINASE"/>
    <property type="match status" value="1"/>
</dbReference>
<feature type="domain" description="Histidine kinase" evidence="4">
    <location>
        <begin position="30"/>
        <end position="251"/>
    </location>
</feature>
<dbReference type="PANTHER" id="PTHR43547:SF2">
    <property type="entry name" value="HYBRID SIGNAL TRANSDUCTION HISTIDINE KINASE C"/>
    <property type="match status" value="1"/>
</dbReference>
<dbReference type="InterPro" id="IPR003661">
    <property type="entry name" value="HisK_dim/P_dom"/>
</dbReference>
<dbReference type="EMBL" id="CP046910">
    <property type="protein sequence ID" value="QGZ57608.1"/>
    <property type="molecule type" value="Genomic_DNA"/>
</dbReference>
<dbReference type="KEGG" id="pacp:FAZ97_22185"/>
<accession>A0A7Z2JB94</accession>
<dbReference type="Proteomes" id="UP000434209">
    <property type="component" value="Chromosome 2"/>
</dbReference>
<dbReference type="Gene3D" id="1.10.287.130">
    <property type="match status" value="1"/>
</dbReference>
<dbReference type="PROSITE" id="PS50109">
    <property type="entry name" value="HIS_KIN"/>
    <property type="match status" value="1"/>
</dbReference>
<evidence type="ECO:0000256" key="3">
    <source>
        <dbReference type="ARBA" id="ARBA00022553"/>
    </source>
</evidence>
<gene>
    <name evidence="5" type="ORF">FAZ97_22185</name>
</gene>
<reference evidence="5 6" key="1">
    <citation type="submission" date="2019-12" db="EMBL/GenBank/DDBJ databases">
        <title>Paraburkholderia acidiphila 7Q-K02 sp. nov and Paraburkholderia acidisoli DHF22 sp. nov., two strains isolated from forest soil.</title>
        <authorList>
            <person name="Gao Z."/>
            <person name="Qiu L."/>
        </authorList>
    </citation>
    <scope>NUCLEOTIDE SEQUENCE [LARGE SCALE GENOMIC DNA]</scope>
    <source>
        <strain evidence="5 6">7Q-K02</strain>
    </source>
</reference>
<dbReference type="SUPFAM" id="SSF55874">
    <property type="entry name" value="ATPase domain of HSP90 chaperone/DNA topoisomerase II/histidine kinase"/>
    <property type="match status" value="1"/>
</dbReference>
<dbReference type="InterPro" id="IPR036097">
    <property type="entry name" value="HisK_dim/P_sf"/>
</dbReference>
<keyword evidence="3" id="KW-0597">Phosphoprotein</keyword>
<dbReference type="InterPro" id="IPR005467">
    <property type="entry name" value="His_kinase_dom"/>
</dbReference>
<proteinExistence type="predicted"/>
<keyword evidence="5" id="KW-0418">Kinase</keyword>
<dbReference type="Pfam" id="PF00512">
    <property type="entry name" value="HisKA"/>
    <property type="match status" value="1"/>
</dbReference>
<dbReference type="OrthoDB" id="8971121at2"/>
<evidence type="ECO:0000313" key="6">
    <source>
        <dbReference type="Proteomes" id="UP000434209"/>
    </source>
</evidence>
<evidence type="ECO:0000313" key="5">
    <source>
        <dbReference type="EMBL" id="QGZ57608.1"/>
    </source>
</evidence>
<organism evidence="5 6">
    <name type="scientific">Paraburkholderia acidiphila</name>
    <dbReference type="NCBI Taxonomy" id="2571747"/>
    <lineage>
        <taxon>Bacteria</taxon>
        <taxon>Pseudomonadati</taxon>
        <taxon>Pseudomonadota</taxon>
        <taxon>Betaproteobacteria</taxon>
        <taxon>Burkholderiales</taxon>
        <taxon>Burkholderiaceae</taxon>
        <taxon>Paraburkholderia</taxon>
    </lineage>
</organism>
<sequence>MVSTSQNRTERTARLCAETALFMRDHVLSRVSHDLRSPLNAIHSWAYVLERKIDSTDAAAQRALGGIRTGVEQQVQLLEKLVDTTRAETRKLRIERAPFAVAALTGEAVDDARTALGDARGVTFVLQDTTGAATLDGDRERIAQALWLMLVFAAETSAQGASVTLAASASAGAAHLEAKWHATRQALTDEALAHVLEPFARAQASQQQEAGRYAWVLALCQRVAEAHDGRFEAPALVGEGEEMALVLNVPLNGA</sequence>
<evidence type="ECO:0000259" key="4">
    <source>
        <dbReference type="PROSITE" id="PS50109"/>
    </source>
</evidence>
<protein>
    <recommendedName>
        <fullName evidence="2">histidine kinase</fullName>
        <ecNumber evidence="2">2.7.13.3</ecNumber>
    </recommendedName>
</protein>
<comment type="catalytic activity">
    <reaction evidence="1">
        <text>ATP + protein L-histidine = ADP + protein N-phospho-L-histidine.</text>
        <dbReference type="EC" id="2.7.13.3"/>
    </reaction>
</comment>
<dbReference type="EC" id="2.7.13.3" evidence="2"/>